<accession>G2YF02</accession>
<dbReference type="EMBL" id="FQ790325">
    <property type="protein sequence ID" value="CCD50395.1"/>
    <property type="molecule type" value="Genomic_DNA"/>
</dbReference>
<dbReference type="SUPFAM" id="SSF52266">
    <property type="entry name" value="SGNH hydrolase"/>
    <property type="match status" value="1"/>
</dbReference>
<name>G2YF02_BOTF4</name>
<reference evidence="2" key="1">
    <citation type="journal article" date="2011" name="PLoS Genet.">
        <title>Genomic analysis of the necrotrophic fungal pathogens Sclerotinia sclerotiorum and Botrytis cinerea.</title>
        <authorList>
            <person name="Amselem J."/>
            <person name="Cuomo C.A."/>
            <person name="van Kan J.A."/>
            <person name="Viaud M."/>
            <person name="Benito E.P."/>
            <person name="Couloux A."/>
            <person name="Coutinho P.M."/>
            <person name="de Vries R.P."/>
            <person name="Dyer P.S."/>
            <person name="Fillinger S."/>
            <person name="Fournier E."/>
            <person name="Gout L."/>
            <person name="Hahn M."/>
            <person name="Kohn L."/>
            <person name="Lapalu N."/>
            <person name="Plummer K.M."/>
            <person name="Pradier J.M."/>
            <person name="Quevillon E."/>
            <person name="Sharon A."/>
            <person name="Simon A."/>
            <person name="ten Have A."/>
            <person name="Tudzynski B."/>
            <person name="Tudzynski P."/>
            <person name="Wincker P."/>
            <person name="Andrew M."/>
            <person name="Anthouard V."/>
            <person name="Beever R.E."/>
            <person name="Beffa R."/>
            <person name="Benoit I."/>
            <person name="Bouzid O."/>
            <person name="Brault B."/>
            <person name="Chen Z."/>
            <person name="Choquer M."/>
            <person name="Collemare J."/>
            <person name="Cotton P."/>
            <person name="Danchin E.G."/>
            <person name="Da Silva C."/>
            <person name="Gautier A."/>
            <person name="Giraud C."/>
            <person name="Giraud T."/>
            <person name="Gonzalez C."/>
            <person name="Grossetete S."/>
            <person name="Guldener U."/>
            <person name="Henrissat B."/>
            <person name="Howlett B.J."/>
            <person name="Kodira C."/>
            <person name="Kretschmer M."/>
            <person name="Lappartient A."/>
            <person name="Leroch M."/>
            <person name="Levis C."/>
            <person name="Mauceli E."/>
            <person name="Neuveglise C."/>
            <person name="Oeser B."/>
            <person name="Pearson M."/>
            <person name="Poulain J."/>
            <person name="Poussereau N."/>
            <person name="Quesneville H."/>
            <person name="Rascle C."/>
            <person name="Schumacher J."/>
            <person name="Segurens B."/>
            <person name="Sexton A."/>
            <person name="Silva E."/>
            <person name="Sirven C."/>
            <person name="Soanes D.M."/>
            <person name="Talbot N.J."/>
            <person name="Templeton M."/>
            <person name="Yandava C."/>
            <person name="Yarden O."/>
            <person name="Zeng Q."/>
            <person name="Rollins J.A."/>
            <person name="Lebrun M.H."/>
            <person name="Dickman M."/>
        </authorList>
    </citation>
    <scope>NUCLEOTIDE SEQUENCE [LARGE SCALE GENOMIC DNA]</scope>
    <source>
        <strain evidence="2">T4</strain>
    </source>
</reference>
<evidence type="ECO:0000313" key="2">
    <source>
        <dbReference type="Proteomes" id="UP000008177"/>
    </source>
</evidence>
<dbReference type="eggNOG" id="ENOG502S78G">
    <property type="taxonomic scope" value="Eukaryota"/>
</dbReference>
<dbReference type="OrthoDB" id="408760at2759"/>
<gene>
    <name evidence="1" type="ORF">BofuT4_P090820.1</name>
</gene>
<dbReference type="Proteomes" id="UP000008177">
    <property type="component" value="Unplaced contigs"/>
</dbReference>
<dbReference type="InParanoid" id="G2YF02"/>
<organism evidence="1 2">
    <name type="scientific">Botryotinia fuckeliana (strain T4)</name>
    <name type="common">Noble rot fungus</name>
    <name type="synonym">Botrytis cinerea</name>
    <dbReference type="NCBI Taxonomy" id="999810"/>
    <lineage>
        <taxon>Eukaryota</taxon>
        <taxon>Fungi</taxon>
        <taxon>Dikarya</taxon>
        <taxon>Ascomycota</taxon>
        <taxon>Pezizomycotina</taxon>
        <taxon>Leotiomycetes</taxon>
        <taxon>Helotiales</taxon>
        <taxon>Sclerotiniaceae</taxon>
        <taxon>Botrytis</taxon>
    </lineage>
</organism>
<evidence type="ECO:0000313" key="1">
    <source>
        <dbReference type="EMBL" id="CCD50395.1"/>
    </source>
</evidence>
<dbReference type="AlphaFoldDB" id="G2YF02"/>
<dbReference type="Gene3D" id="3.40.50.1110">
    <property type="entry name" value="SGNH hydrolase"/>
    <property type="match status" value="1"/>
</dbReference>
<protein>
    <recommendedName>
        <fullName evidence="3">SGNH hydrolase-type esterase domain-containing protein</fullName>
    </recommendedName>
</protein>
<proteinExistence type="predicted"/>
<sequence length="102" mass="11839">MTIPECHVRAEVLDERRGELNDMLVYSLGRKDNVIFDLRGAMPYHNMDLEKRERLWDDGLHFTEEGYKEIGIMVGEKMIQVIEEVKPEKEISLSGRGTMGIE</sequence>
<evidence type="ECO:0008006" key="3">
    <source>
        <dbReference type="Google" id="ProtNLM"/>
    </source>
</evidence>
<dbReference type="HOGENOM" id="CLU_2277049_0_0_1"/>
<dbReference type="InterPro" id="IPR036514">
    <property type="entry name" value="SGNH_hydro_sf"/>
</dbReference>